<keyword evidence="3" id="KW-1185">Reference proteome</keyword>
<organism evidence="2 3">
    <name type="scientific">Microbispora corallina</name>
    <dbReference type="NCBI Taxonomy" id="83302"/>
    <lineage>
        <taxon>Bacteria</taxon>
        <taxon>Bacillati</taxon>
        <taxon>Actinomycetota</taxon>
        <taxon>Actinomycetes</taxon>
        <taxon>Streptosporangiales</taxon>
        <taxon>Streptosporangiaceae</taxon>
        <taxon>Microbispora</taxon>
    </lineage>
</organism>
<proteinExistence type="predicted"/>
<name>A0ABQ4G5J3_9ACTN</name>
<dbReference type="EMBL" id="BOOC01000030">
    <property type="protein sequence ID" value="GIH42314.1"/>
    <property type="molecule type" value="Genomic_DNA"/>
</dbReference>
<gene>
    <name evidence="2" type="ORF">Mco01_53140</name>
</gene>
<reference evidence="2 3" key="1">
    <citation type="submission" date="2021-01" db="EMBL/GenBank/DDBJ databases">
        <title>Whole genome shotgun sequence of Microbispora corallina NBRC 16416.</title>
        <authorList>
            <person name="Komaki H."/>
            <person name="Tamura T."/>
        </authorList>
    </citation>
    <scope>NUCLEOTIDE SEQUENCE [LARGE SCALE GENOMIC DNA]</scope>
    <source>
        <strain evidence="2 3">NBRC 16416</strain>
    </source>
</reference>
<feature type="region of interest" description="Disordered" evidence="1">
    <location>
        <begin position="152"/>
        <end position="198"/>
    </location>
</feature>
<protein>
    <submittedName>
        <fullName evidence="2">Uncharacterized protein</fullName>
    </submittedName>
</protein>
<accession>A0ABQ4G5J3</accession>
<comment type="caution">
    <text evidence="2">The sequence shown here is derived from an EMBL/GenBank/DDBJ whole genome shotgun (WGS) entry which is preliminary data.</text>
</comment>
<evidence type="ECO:0000313" key="3">
    <source>
        <dbReference type="Proteomes" id="UP000603904"/>
    </source>
</evidence>
<evidence type="ECO:0000313" key="2">
    <source>
        <dbReference type="EMBL" id="GIH42314.1"/>
    </source>
</evidence>
<sequence length="198" mass="20962">MDGYATRMMKGTVVEGLVAGLTGAAVMTLGEKIEQRFTGRPDSKVPGRTLQRLLRVCEVSPRWGRVLNVAMHAGQGALMGVLRAAMAHAGLRGPWASAMFTAVRLTNDQLLENATGVGAPPWTWPRDELAADVLHKTVYGMATGVVADALAARSGPGPGRRHAAVQPGRHHDVGPVGTGWFPSRDPDRQGEVGARGRS</sequence>
<evidence type="ECO:0000256" key="1">
    <source>
        <dbReference type="SAM" id="MobiDB-lite"/>
    </source>
</evidence>
<dbReference type="Proteomes" id="UP000603904">
    <property type="component" value="Unassembled WGS sequence"/>
</dbReference>